<organism evidence="4 5">
    <name type="scientific">Celeribacter marinus</name>
    <dbReference type="NCBI Taxonomy" id="1397108"/>
    <lineage>
        <taxon>Bacteria</taxon>
        <taxon>Pseudomonadati</taxon>
        <taxon>Pseudomonadota</taxon>
        <taxon>Alphaproteobacteria</taxon>
        <taxon>Rhodobacterales</taxon>
        <taxon>Roseobacteraceae</taxon>
        <taxon>Celeribacter</taxon>
    </lineage>
</organism>
<feature type="domain" description="Bacterial Ig" evidence="2">
    <location>
        <begin position="206"/>
        <end position="273"/>
    </location>
</feature>
<dbReference type="RefSeq" id="WP_062220002.1">
    <property type="nucleotide sequence ID" value="NZ_CP012023.1"/>
</dbReference>
<dbReference type="InterPro" id="IPR044016">
    <property type="entry name" value="Big_13"/>
</dbReference>
<dbReference type="KEGG" id="cmar:IMCC12053_2819"/>
<evidence type="ECO:0000259" key="2">
    <source>
        <dbReference type="Pfam" id="PF17936"/>
    </source>
</evidence>
<gene>
    <name evidence="4" type="ORF">IMCC12053_2819</name>
</gene>
<dbReference type="OrthoDB" id="7858035at2"/>
<accession>A0A0P0A7M1</accession>
<name>A0A0P0A7M1_9RHOB</name>
<evidence type="ECO:0000256" key="1">
    <source>
        <dbReference type="SAM" id="MobiDB-lite"/>
    </source>
</evidence>
<dbReference type="EMBL" id="CP012023">
    <property type="protein sequence ID" value="ALI56766.1"/>
    <property type="molecule type" value="Genomic_DNA"/>
</dbReference>
<feature type="domain" description="Bacterial Ig-like" evidence="3">
    <location>
        <begin position="488"/>
        <end position="567"/>
    </location>
</feature>
<evidence type="ECO:0000313" key="5">
    <source>
        <dbReference type="Proteomes" id="UP000064920"/>
    </source>
</evidence>
<dbReference type="InterPro" id="IPR041498">
    <property type="entry name" value="Big_6"/>
</dbReference>
<dbReference type="InterPro" id="IPR013783">
    <property type="entry name" value="Ig-like_fold"/>
</dbReference>
<evidence type="ECO:0000259" key="3">
    <source>
        <dbReference type="Pfam" id="PF19077"/>
    </source>
</evidence>
<reference evidence="4 5" key="1">
    <citation type="submission" date="2015-05" db="EMBL/GenBank/DDBJ databases">
        <authorList>
            <person name="Wang D.B."/>
            <person name="Wang M."/>
        </authorList>
    </citation>
    <scope>NUCLEOTIDE SEQUENCE [LARGE SCALE GENOMIC DNA]</scope>
    <source>
        <strain evidence="4 5">IMCC 12053</strain>
    </source>
</reference>
<dbReference type="NCBIfam" id="NF033510">
    <property type="entry name" value="Ca_tandemer"/>
    <property type="match status" value="7"/>
</dbReference>
<feature type="domain" description="Bacterial Ig-like" evidence="3">
    <location>
        <begin position="400"/>
        <end position="470"/>
    </location>
</feature>
<dbReference type="STRING" id="1397108.IMCC12053_2819"/>
<evidence type="ECO:0000313" key="4">
    <source>
        <dbReference type="EMBL" id="ALI56766.1"/>
    </source>
</evidence>
<feature type="compositionally biased region" description="Gly residues" evidence="1">
    <location>
        <begin position="165"/>
        <end position="174"/>
    </location>
</feature>
<dbReference type="PATRIC" id="fig|1397108.4.peg.2883"/>
<sequence length="1054" mass="107043">MVGLQFTVRNNAGEIDTGSLSLAGDVEVIRMAGIEDISLNTTQAAISGYARDGGDLILTLVGGKEIRLEGFFVGGEKELLLSERGFISEVEFADTAEGELLASYGDVDLSGKWSEYDQLVFLDLERIEPVVAPIAAPLLGPLFGLGAGGAALAAGALANGDGGGSDGGGGGGGSAPDTSAPDVVITDGTEGTGAIVNGEGYDSGSFTISGEGEPGATVDVTINDTTGTTTVNEDGTWTVDFDSETIEEGEYTTDVTVTSTDGAGNSTTVTDTLLVDTEAEDLTFDMVAGDNVINIDEATGDVTVSGTSEAGATVVVTMEGQQVETTVGQDGTWSAVFDGTQFPSGTYDSTISATVTDAAGNAASYTHDVHVDLEGGLTVNAGGAGGDGTVNLSEMKESVDLSGTGEAGSTVVVTVAGVSRSTTVGEDGTWTVNYANGSLPQGTYDANVTAVSTDAAGNSSSTSGTFHIDTEMGVAIDPNHSGGDEIVNLSESGQPLTFSGTAEPGSIVVVTLQGVEMTTAAGANGVWNVTLPAGTLPAGEYNTTLTAVATDAAGNSAQSATSVRVDTVAGNVALSTGPVEGDNVINFDEAADGVWITGTATPGLNVVVTLGDASHTVRASSGGSFAVKFAASEVVAGEYMTEATATITDDAGNTKTVTRAIEVDTFVNEFNNLSDFGGSDGVVNKTESDNGVKLNGQVEPYSDVVITVGGSEFSVTANGTGAWSYTLPAGTIPAGEGFVPILVVATDLAGNEARLSDTVTYDTIVNELGMDANVAGADGVFNGAEMDGGLVLTGEVEAGSRVFVTIDGVRQQAEVDSNGGWTVTFEDGVIAGGERFADVKIEAIDKYNNTLSEMTQIEIDTIDTEPVVEAVMRDTTGVRSVSIDATADDVSVFSVTDAGQVTEVAATDIEVGSETMMVFGNKIPNGSQIVLSSEDTAGNQSDTLFVLDTTNERPDGAMFDVDLDNTGLDGFELGAIDLQFVNGGQVTLKAADMDRLAGVDGAITIHGGEDDRVILEGATNTGQSTQIDGATYDVYTLGDEGQVLVDHDIEVVLP</sequence>
<proteinExistence type="predicted"/>
<feature type="region of interest" description="Disordered" evidence="1">
    <location>
        <begin position="165"/>
        <end position="198"/>
    </location>
</feature>
<dbReference type="Pfam" id="PF19077">
    <property type="entry name" value="Big_13"/>
    <property type="match status" value="2"/>
</dbReference>
<dbReference type="AlphaFoldDB" id="A0A0P0A7M1"/>
<dbReference type="Gene3D" id="2.60.40.10">
    <property type="entry name" value="Immunoglobulins"/>
    <property type="match status" value="7"/>
</dbReference>
<dbReference type="Pfam" id="PF17936">
    <property type="entry name" value="Big_6"/>
    <property type="match status" value="1"/>
</dbReference>
<protein>
    <submittedName>
        <fullName evidence="4">T1SS secreted agglutinin RTX</fullName>
    </submittedName>
</protein>
<keyword evidence="5" id="KW-1185">Reference proteome</keyword>
<dbReference type="Proteomes" id="UP000064920">
    <property type="component" value="Chromosome"/>
</dbReference>